<dbReference type="AlphaFoldDB" id="A0A3S4CAT4"/>
<dbReference type="RefSeq" id="WP_126149529.1">
    <property type="nucleotide sequence ID" value="NZ_JBHTMH010000001.1"/>
</dbReference>
<dbReference type="InterPro" id="IPR023187">
    <property type="entry name" value="Tscrpt_reg_MarR-type_CS"/>
</dbReference>
<dbReference type="Proteomes" id="UP000268844">
    <property type="component" value="Unassembled WGS sequence"/>
</dbReference>
<dbReference type="InterPro" id="IPR000835">
    <property type="entry name" value="HTH_MarR-typ"/>
</dbReference>
<dbReference type="PROSITE" id="PS50995">
    <property type="entry name" value="HTH_MARR_2"/>
    <property type="match status" value="1"/>
</dbReference>
<dbReference type="SUPFAM" id="SSF46785">
    <property type="entry name" value="Winged helix' DNA-binding domain"/>
    <property type="match status" value="1"/>
</dbReference>
<dbReference type="OrthoDB" id="273614at2"/>
<dbReference type="InterPro" id="IPR016181">
    <property type="entry name" value="Acyl_CoA_acyltransferase"/>
</dbReference>
<organism evidence="7 8">
    <name type="scientific">Devosia equisanguinis</name>
    <dbReference type="NCBI Taxonomy" id="2490941"/>
    <lineage>
        <taxon>Bacteria</taxon>
        <taxon>Pseudomonadati</taxon>
        <taxon>Pseudomonadota</taxon>
        <taxon>Alphaproteobacteria</taxon>
        <taxon>Hyphomicrobiales</taxon>
        <taxon>Devosiaceae</taxon>
        <taxon>Devosia</taxon>
    </lineage>
</organism>
<evidence type="ECO:0000313" key="7">
    <source>
        <dbReference type="EMBL" id="VDS03939.1"/>
    </source>
</evidence>
<dbReference type="Gene3D" id="1.10.10.10">
    <property type="entry name" value="Winged helix-like DNA-binding domain superfamily/Winged helix DNA-binding domain"/>
    <property type="match status" value="1"/>
</dbReference>
<evidence type="ECO:0000259" key="6">
    <source>
        <dbReference type="PROSITE" id="PS51186"/>
    </source>
</evidence>
<dbReference type="PANTHER" id="PTHR13947">
    <property type="entry name" value="GNAT FAMILY N-ACETYLTRANSFERASE"/>
    <property type="match status" value="1"/>
</dbReference>
<keyword evidence="1 7" id="KW-0808">Transferase</keyword>
<dbReference type="GO" id="GO:0003677">
    <property type="term" value="F:DNA binding"/>
    <property type="evidence" value="ECO:0007669"/>
    <property type="project" value="UniProtKB-KW"/>
</dbReference>
<dbReference type="EMBL" id="UZWD01000017">
    <property type="protein sequence ID" value="VDS03939.1"/>
    <property type="molecule type" value="Genomic_DNA"/>
</dbReference>
<dbReference type="Pfam" id="PF00583">
    <property type="entry name" value="Acetyltransf_1"/>
    <property type="match status" value="1"/>
</dbReference>
<keyword evidence="4" id="KW-0804">Transcription</keyword>
<proteinExistence type="predicted"/>
<dbReference type="InterPro" id="IPR000182">
    <property type="entry name" value="GNAT_dom"/>
</dbReference>
<evidence type="ECO:0000256" key="1">
    <source>
        <dbReference type="ARBA" id="ARBA00022679"/>
    </source>
</evidence>
<dbReference type="InterPro" id="IPR036390">
    <property type="entry name" value="WH_DNA-bd_sf"/>
</dbReference>
<dbReference type="GO" id="GO:0008080">
    <property type="term" value="F:N-acetyltransferase activity"/>
    <property type="evidence" value="ECO:0007669"/>
    <property type="project" value="InterPro"/>
</dbReference>
<keyword evidence="8" id="KW-1185">Reference proteome</keyword>
<dbReference type="PROSITE" id="PS01117">
    <property type="entry name" value="HTH_MARR_1"/>
    <property type="match status" value="1"/>
</dbReference>
<dbReference type="InterPro" id="IPR050769">
    <property type="entry name" value="NAT_camello-type"/>
</dbReference>
<evidence type="ECO:0000259" key="5">
    <source>
        <dbReference type="PROSITE" id="PS50995"/>
    </source>
</evidence>
<dbReference type="PANTHER" id="PTHR13947:SF37">
    <property type="entry name" value="LD18367P"/>
    <property type="match status" value="1"/>
</dbReference>
<feature type="domain" description="HTH marR-type" evidence="5">
    <location>
        <begin position="1"/>
        <end position="139"/>
    </location>
</feature>
<dbReference type="Pfam" id="PF12802">
    <property type="entry name" value="MarR_2"/>
    <property type="match status" value="1"/>
</dbReference>
<dbReference type="CDD" id="cd04301">
    <property type="entry name" value="NAT_SF"/>
    <property type="match status" value="1"/>
</dbReference>
<sequence length="307" mass="33580">MASSDDVAQVRAFNRFYTRIIGLLDEGMHKTIHSLAEARVIYELSQDGVTTGSQIAAGLNMDRGQLSRMMSRLVDQGLVAVLPRSGDGRANPIALTPEGRAVAARLSAMSDEMVSSALLDPVSPLERKDLVDAMRRIQSILAEPDAAPLVLRPPRVGDIGWLIHRQALLYNIEQGWNAEFEMLIARLYADFHAAPAAPGKALWVADIGGEIAGSVYVLPAAEADDTAQLRMLYVEPTFRGRGIGGALVEAAVAFARNAGYRRIMLWTQDCLVSARRIYQGAGFELAKEEPHRSFGTDLNGQYWVLEF</sequence>
<dbReference type="PROSITE" id="PS51186">
    <property type="entry name" value="GNAT"/>
    <property type="match status" value="1"/>
</dbReference>
<dbReference type="GO" id="GO:0003700">
    <property type="term" value="F:DNA-binding transcription factor activity"/>
    <property type="evidence" value="ECO:0007669"/>
    <property type="project" value="InterPro"/>
</dbReference>
<evidence type="ECO:0000313" key="8">
    <source>
        <dbReference type="Proteomes" id="UP000268844"/>
    </source>
</evidence>
<evidence type="ECO:0000256" key="4">
    <source>
        <dbReference type="ARBA" id="ARBA00023163"/>
    </source>
</evidence>
<dbReference type="Gene3D" id="3.40.630.30">
    <property type="match status" value="1"/>
</dbReference>
<reference evidence="7 8" key="1">
    <citation type="submission" date="2018-12" db="EMBL/GenBank/DDBJ databases">
        <authorList>
            <person name="Criscuolo A."/>
        </authorList>
    </citation>
    <scope>NUCLEOTIDE SEQUENCE [LARGE SCALE GENOMIC DNA]</scope>
    <source>
        <strain evidence="7">ACIP1116281</strain>
    </source>
</reference>
<accession>A0A3S4CAT4</accession>
<keyword evidence="2" id="KW-0805">Transcription regulation</keyword>
<name>A0A3S4CAT4_9HYPH</name>
<gene>
    <name evidence="7" type="ORF">DEVEQU_01068</name>
</gene>
<dbReference type="InterPro" id="IPR036388">
    <property type="entry name" value="WH-like_DNA-bd_sf"/>
</dbReference>
<keyword evidence="3" id="KW-0238">DNA-binding</keyword>
<dbReference type="SMART" id="SM00347">
    <property type="entry name" value="HTH_MARR"/>
    <property type="match status" value="1"/>
</dbReference>
<evidence type="ECO:0000256" key="2">
    <source>
        <dbReference type="ARBA" id="ARBA00023015"/>
    </source>
</evidence>
<protein>
    <submittedName>
        <fullName evidence="7">TDP-fucosamine acetyltransferase</fullName>
    </submittedName>
</protein>
<dbReference type="SUPFAM" id="SSF55729">
    <property type="entry name" value="Acyl-CoA N-acyltransferases (Nat)"/>
    <property type="match status" value="1"/>
</dbReference>
<evidence type="ECO:0000256" key="3">
    <source>
        <dbReference type="ARBA" id="ARBA00023125"/>
    </source>
</evidence>
<feature type="domain" description="N-acetyltransferase" evidence="6">
    <location>
        <begin position="149"/>
        <end position="307"/>
    </location>
</feature>